<feature type="domain" description="Reverse transcriptase" evidence="1">
    <location>
        <begin position="1"/>
        <end position="151"/>
    </location>
</feature>
<dbReference type="CDD" id="cd01647">
    <property type="entry name" value="RT_LTR"/>
    <property type="match status" value="1"/>
</dbReference>
<keyword evidence="2" id="KW-0695">RNA-directed DNA polymerase</keyword>
<accession>A0AAW1MGX6</accession>
<dbReference type="InterPro" id="IPR043128">
    <property type="entry name" value="Rev_trsase/Diguanyl_cyclase"/>
</dbReference>
<dbReference type="PANTHER" id="PTHR37984">
    <property type="entry name" value="PROTEIN CBG26694"/>
    <property type="match status" value="1"/>
</dbReference>
<dbReference type="GO" id="GO:0003964">
    <property type="term" value="F:RNA-directed DNA polymerase activity"/>
    <property type="evidence" value="ECO:0007669"/>
    <property type="project" value="UniProtKB-KW"/>
</dbReference>
<dbReference type="InterPro" id="IPR050951">
    <property type="entry name" value="Retrovirus_Pol_polyprotein"/>
</dbReference>
<dbReference type="Proteomes" id="UP001458880">
    <property type="component" value="Unassembled WGS sequence"/>
</dbReference>
<evidence type="ECO:0000313" key="3">
    <source>
        <dbReference type="Proteomes" id="UP001458880"/>
    </source>
</evidence>
<comment type="caution">
    <text evidence="2">The sequence shown here is derived from an EMBL/GenBank/DDBJ whole genome shotgun (WGS) entry which is preliminary data.</text>
</comment>
<dbReference type="Gene3D" id="3.30.70.270">
    <property type="match status" value="1"/>
</dbReference>
<sequence length="156" mass="17842">MDPRDLNKYLKSEHYALPTIESVLSDLHGAQYFSVLDAAMAFLQVPLDNESSKLCTIATPFGRFVCKMCKTIPYGISSAPEVYQKIINQIFDGLEDIIPYMDDILIYGKSQEEHSRRPQVALSRAKKYNLHFSKTKLTVSEKNKIFRPHSQVQIKV</sequence>
<dbReference type="Gene3D" id="3.10.10.10">
    <property type="entry name" value="HIV Type 1 Reverse Transcriptase, subunit A, domain 1"/>
    <property type="match status" value="1"/>
</dbReference>
<dbReference type="InterPro" id="IPR043502">
    <property type="entry name" value="DNA/RNA_pol_sf"/>
</dbReference>
<dbReference type="PROSITE" id="PS50878">
    <property type="entry name" value="RT_POL"/>
    <property type="match status" value="1"/>
</dbReference>
<reference evidence="2 3" key="1">
    <citation type="journal article" date="2024" name="BMC Genomics">
        <title>De novo assembly and annotation of Popillia japonica's genome with initial clues to its potential as an invasive pest.</title>
        <authorList>
            <person name="Cucini C."/>
            <person name="Boschi S."/>
            <person name="Funari R."/>
            <person name="Cardaioli E."/>
            <person name="Iannotti N."/>
            <person name="Marturano G."/>
            <person name="Paoli F."/>
            <person name="Bruttini M."/>
            <person name="Carapelli A."/>
            <person name="Frati F."/>
            <person name="Nardi F."/>
        </authorList>
    </citation>
    <scope>NUCLEOTIDE SEQUENCE [LARGE SCALE GENOMIC DNA]</scope>
    <source>
        <strain evidence="2">DMR45628</strain>
    </source>
</reference>
<evidence type="ECO:0000259" key="1">
    <source>
        <dbReference type="PROSITE" id="PS50878"/>
    </source>
</evidence>
<gene>
    <name evidence="2" type="ORF">QE152_g6897</name>
</gene>
<dbReference type="EMBL" id="JASPKY010000048">
    <property type="protein sequence ID" value="KAK9745498.1"/>
    <property type="molecule type" value="Genomic_DNA"/>
</dbReference>
<dbReference type="AlphaFoldDB" id="A0AAW1MGX6"/>
<dbReference type="PANTHER" id="PTHR37984:SF8">
    <property type="entry name" value="CCHC-TYPE DOMAIN-CONTAINING PROTEIN"/>
    <property type="match status" value="1"/>
</dbReference>
<organism evidence="2 3">
    <name type="scientific">Popillia japonica</name>
    <name type="common">Japanese beetle</name>
    <dbReference type="NCBI Taxonomy" id="7064"/>
    <lineage>
        <taxon>Eukaryota</taxon>
        <taxon>Metazoa</taxon>
        <taxon>Ecdysozoa</taxon>
        <taxon>Arthropoda</taxon>
        <taxon>Hexapoda</taxon>
        <taxon>Insecta</taxon>
        <taxon>Pterygota</taxon>
        <taxon>Neoptera</taxon>
        <taxon>Endopterygota</taxon>
        <taxon>Coleoptera</taxon>
        <taxon>Polyphaga</taxon>
        <taxon>Scarabaeiformia</taxon>
        <taxon>Scarabaeidae</taxon>
        <taxon>Rutelinae</taxon>
        <taxon>Popillia</taxon>
    </lineage>
</organism>
<keyword evidence="2" id="KW-0808">Transferase</keyword>
<keyword evidence="3" id="KW-1185">Reference proteome</keyword>
<protein>
    <submittedName>
        <fullName evidence="2">Reverse transcriptase (RNA-dependent DNA polymerase)</fullName>
    </submittedName>
</protein>
<dbReference type="InterPro" id="IPR000477">
    <property type="entry name" value="RT_dom"/>
</dbReference>
<evidence type="ECO:0000313" key="2">
    <source>
        <dbReference type="EMBL" id="KAK9745498.1"/>
    </source>
</evidence>
<dbReference type="SUPFAM" id="SSF56672">
    <property type="entry name" value="DNA/RNA polymerases"/>
    <property type="match status" value="1"/>
</dbReference>
<keyword evidence="2" id="KW-0548">Nucleotidyltransferase</keyword>
<name>A0AAW1MGX6_POPJA</name>
<proteinExistence type="predicted"/>
<dbReference type="Pfam" id="PF00078">
    <property type="entry name" value="RVT_1"/>
    <property type="match status" value="1"/>
</dbReference>